<dbReference type="PRINTS" id="PR01727">
    <property type="entry name" value="DNABINDINGHU"/>
</dbReference>
<dbReference type="Pfam" id="PF00216">
    <property type="entry name" value="Bac_DNA_binding"/>
    <property type="match status" value="1"/>
</dbReference>
<dbReference type="Gene3D" id="4.10.520.10">
    <property type="entry name" value="IHF-like DNA-binding proteins"/>
    <property type="match status" value="1"/>
</dbReference>
<dbReference type="PANTHER" id="PTHR33175">
    <property type="entry name" value="DNA-BINDING PROTEIN HU"/>
    <property type="match status" value="1"/>
</dbReference>
<dbReference type="SUPFAM" id="SSF47729">
    <property type="entry name" value="IHF-like DNA-binding proteins"/>
    <property type="match status" value="1"/>
</dbReference>
<evidence type="ECO:0000256" key="3">
    <source>
        <dbReference type="RuleBase" id="RU003939"/>
    </source>
</evidence>
<evidence type="ECO:0000256" key="4">
    <source>
        <dbReference type="SAM" id="MobiDB-lite"/>
    </source>
</evidence>
<feature type="region of interest" description="Disordered" evidence="4">
    <location>
        <begin position="86"/>
        <end position="112"/>
    </location>
</feature>
<keyword evidence="2 5" id="KW-0238">DNA-binding</keyword>
<evidence type="ECO:0000256" key="2">
    <source>
        <dbReference type="ARBA" id="ARBA00023125"/>
    </source>
</evidence>
<name>A0ABV7X358_9HYPH</name>
<dbReference type="Proteomes" id="UP001595613">
    <property type="component" value="Unassembled WGS sequence"/>
</dbReference>
<comment type="similarity">
    <text evidence="1 3">Belongs to the bacterial histone-like protein family.</text>
</comment>
<evidence type="ECO:0000313" key="5">
    <source>
        <dbReference type="EMBL" id="MFC3705170.1"/>
    </source>
</evidence>
<sequence length="112" mass="12642">MGKTVTRVMLNEHVAEATGSSRHDVSHIAQRMFELIRDTLMQGQSVKLTGFGSLQVRDRAERVGRNPRNGDRHRIAPHRTVILIPSGHLRRSLERKPLHRPAGDLPGDLHPH</sequence>
<organism evidence="5 6">
    <name type="scientific">Devosia honganensis</name>
    <dbReference type="NCBI Taxonomy" id="1610527"/>
    <lineage>
        <taxon>Bacteria</taxon>
        <taxon>Pseudomonadati</taxon>
        <taxon>Pseudomonadota</taxon>
        <taxon>Alphaproteobacteria</taxon>
        <taxon>Hyphomicrobiales</taxon>
        <taxon>Devosiaceae</taxon>
        <taxon>Devosia</taxon>
    </lineage>
</organism>
<dbReference type="GO" id="GO:0003677">
    <property type="term" value="F:DNA binding"/>
    <property type="evidence" value="ECO:0007669"/>
    <property type="project" value="UniProtKB-KW"/>
</dbReference>
<keyword evidence="6" id="KW-1185">Reference proteome</keyword>
<dbReference type="SMART" id="SM00411">
    <property type="entry name" value="BHL"/>
    <property type="match status" value="1"/>
</dbReference>
<comment type="caution">
    <text evidence="5">The sequence shown here is derived from an EMBL/GenBank/DDBJ whole genome shotgun (WGS) entry which is preliminary data.</text>
</comment>
<evidence type="ECO:0000256" key="1">
    <source>
        <dbReference type="ARBA" id="ARBA00010529"/>
    </source>
</evidence>
<dbReference type="RefSeq" id="WP_380096908.1">
    <property type="nucleotide sequence ID" value="NZ_JBHRYD010000007.1"/>
</dbReference>
<dbReference type="PANTHER" id="PTHR33175:SF2">
    <property type="entry name" value="INTEGRATION HOST FACTOR SUBUNIT ALPHA"/>
    <property type="match status" value="1"/>
</dbReference>
<dbReference type="InterPro" id="IPR010992">
    <property type="entry name" value="IHF-like_DNA-bd_dom_sf"/>
</dbReference>
<protein>
    <submittedName>
        <fullName evidence="5">HU family DNA-binding protein</fullName>
    </submittedName>
</protein>
<reference evidence="6" key="1">
    <citation type="journal article" date="2019" name="Int. J. Syst. Evol. Microbiol.">
        <title>The Global Catalogue of Microorganisms (GCM) 10K type strain sequencing project: providing services to taxonomists for standard genome sequencing and annotation.</title>
        <authorList>
            <consortium name="The Broad Institute Genomics Platform"/>
            <consortium name="The Broad Institute Genome Sequencing Center for Infectious Disease"/>
            <person name="Wu L."/>
            <person name="Ma J."/>
        </authorList>
    </citation>
    <scope>NUCLEOTIDE SEQUENCE [LARGE SCALE GENOMIC DNA]</scope>
    <source>
        <strain evidence="6">KCTC 42281</strain>
    </source>
</reference>
<accession>A0ABV7X358</accession>
<dbReference type="InterPro" id="IPR000119">
    <property type="entry name" value="Hist_DNA-bd"/>
</dbReference>
<dbReference type="EMBL" id="JBHRYD010000007">
    <property type="protein sequence ID" value="MFC3705170.1"/>
    <property type="molecule type" value="Genomic_DNA"/>
</dbReference>
<gene>
    <name evidence="5" type="ORF">ACFOOL_10425</name>
</gene>
<evidence type="ECO:0000313" key="6">
    <source>
        <dbReference type="Proteomes" id="UP001595613"/>
    </source>
</evidence>
<dbReference type="InterPro" id="IPR020816">
    <property type="entry name" value="Histone-like_DNA-bd_CS"/>
</dbReference>
<proteinExistence type="inferred from homology"/>
<dbReference type="PROSITE" id="PS00045">
    <property type="entry name" value="HISTONE_LIKE"/>
    <property type="match status" value="1"/>
</dbReference>